<comment type="caution">
    <text evidence="1">The sequence shown here is derived from an EMBL/GenBank/DDBJ whole genome shotgun (WGS) entry which is preliminary data.</text>
</comment>
<sequence length="130" mass="14856">MAFKDVHREEYGDRDEDGIQIEMIRIDNRHFLLFRMRTAVLLLLLLALREAMSTGFLFPKNFWSEYGLDAKEVAKKLGIDDGDGSSAGNKRKISADEQLFRNFIFGTEPARPRARRPACDGPKGLLHLQC</sequence>
<reference evidence="1 2" key="1">
    <citation type="journal article" date="2019" name="Commun. Biol.">
        <title>The bagworm genome reveals a unique fibroin gene that provides high tensile strength.</title>
        <authorList>
            <person name="Kono N."/>
            <person name="Nakamura H."/>
            <person name="Ohtoshi R."/>
            <person name="Tomita M."/>
            <person name="Numata K."/>
            <person name="Arakawa K."/>
        </authorList>
    </citation>
    <scope>NUCLEOTIDE SEQUENCE [LARGE SCALE GENOMIC DNA]</scope>
</reference>
<protein>
    <submittedName>
        <fullName evidence="1">Uncharacterized protein</fullName>
    </submittedName>
</protein>
<organism evidence="1 2">
    <name type="scientific">Eumeta variegata</name>
    <name type="common">Bagworm moth</name>
    <name type="synonym">Eumeta japonica</name>
    <dbReference type="NCBI Taxonomy" id="151549"/>
    <lineage>
        <taxon>Eukaryota</taxon>
        <taxon>Metazoa</taxon>
        <taxon>Ecdysozoa</taxon>
        <taxon>Arthropoda</taxon>
        <taxon>Hexapoda</taxon>
        <taxon>Insecta</taxon>
        <taxon>Pterygota</taxon>
        <taxon>Neoptera</taxon>
        <taxon>Endopterygota</taxon>
        <taxon>Lepidoptera</taxon>
        <taxon>Glossata</taxon>
        <taxon>Ditrysia</taxon>
        <taxon>Tineoidea</taxon>
        <taxon>Psychidae</taxon>
        <taxon>Oiketicinae</taxon>
        <taxon>Eumeta</taxon>
    </lineage>
</organism>
<accession>A0A4C1Y4S0</accession>
<dbReference type="Proteomes" id="UP000299102">
    <property type="component" value="Unassembled WGS sequence"/>
</dbReference>
<evidence type="ECO:0000313" key="1">
    <source>
        <dbReference type="EMBL" id="GBP69385.1"/>
    </source>
</evidence>
<dbReference type="AlphaFoldDB" id="A0A4C1Y4S0"/>
<dbReference type="EMBL" id="BGZK01001039">
    <property type="protein sequence ID" value="GBP69385.1"/>
    <property type="molecule type" value="Genomic_DNA"/>
</dbReference>
<gene>
    <name evidence="1" type="ORF">EVAR_54804_1</name>
</gene>
<keyword evidence="2" id="KW-1185">Reference proteome</keyword>
<name>A0A4C1Y4S0_EUMVA</name>
<proteinExistence type="predicted"/>
<evidence type="ECO:0000313" key="2">
    <source>
        <dbReference type="Proteomes" id="UP000299102"/>
    </source>
</evidence>